<evidence type="ECO:0008006" key="3">
    <source>
        <dbReference type="Google" id="ProtNLM"/>
    </source>
</evidence>
<dbReference type="InterPro" id="IPR020945">
    <property type="entry name" value="DMSO/NO3_reduct_chaperone"/>
</dbReference>
<dbReference type="Pfam" id="PF02613">
    <property type="entry name" value="Nitrate_red_del"/>
    <property type="match status" value="1"/>
</dbReference>
<gene>
    <name evidence="1" type="ORF">DMP06_00550</name>
</gene>
<dbReference type="SUPFAM" id="SSF89155">
    <property type="entry name" value="TorD-like"/>
    <property type="match status" value="1"/>
</dbReference>
<dbReference type="EMBL" id="QIBX01000001">
    <property type="protein sequence ID" value="RNL41937.1"/>
    <property type="molecule type" value="Genomic_DNA"/>
</dbReference>
<name>A0A3N0B499_9ACTN</name>
<proteinExistence type="predicted"/>
<comment type="caution">
    <text evidence="1">The sequence shown here is derived from an EMBL/GenBank/DDBJ whole genome shotgun (WGS) entry which is preliminary data.</text>
</comment>
<accession>A0A3N0B499</accession>
<organism evidence="1 2">
    <name type="scientific">Slackia equolifaciens</name>
    <dbReference type="NCBI Taxonomy" id="498718"/>
    <lineage>
        <taxon>Bacteria</taxon>
        <taxon>Bacillati</taxon>
        <taxon>Actinomycetota</taxon>
        <taxon>Coriobacteriia</taxon>
        <taxon>Eggerthellales</taxon>
        <taxon>Eggerthellaceae</taxon>
        <taxon>Slackia</taxon>
    </lineage>
</organism>
<dbReference type="Proteomes" id="UP000269591">
    <property type="component" value="Unassembled WGS sequence"/>
</dbReference>
<dbReference type="InterPro" id="IPR036411">
    <property type="entry name" value="TorD-like_sf"/>
</dbReference>
<dbReference type="AlphaFoldDB" id="A0A3N0B499"/>
<dbReference type="Gene3D" id="1.10.3480.10">
    <property type="entry name" value="TorD-like"/>
    <property type="match status" value="1"/>
</dbReference>
<keyword evidence="2" id="KW-1185">Reference proteome</keyword>
<evidence type="ECO:0000313" key="2">
    <source>
        <dbReference type="Proteomes" id="UP000269591"/>
    </source>
</evidence>
<sequence>MRSWAKGPFMNQSLAVSRAGAYASLAAFLVTLPTKEMMDDLRRLACAVCGDGCVCDFSDVGDAIQVFHDRTSVTCSARFVPLSEQCVYRAECTKGESWTYGPVTGSRSSHVLACYRKAGFGFKGIQGFEPVVRSLRPDSLAAECAFMAYLLNRAACCSQSAESDEQFADAFLREHLSSWVGRAADMSEQTGNDYYAFIVRLCASFVRADVSAMSA</sequence>
<reference evidence="2" key="1">
    <citation type="submission" date="2018-05" db="EMBL/GenBank/DDBJ databases">
        <title>Genome Sequencing of selected type strains of the family Eggerthellaceae.</title>
        <authorList>
            <person name="Danylec N."/>
            <person name="Stoll D.A."/>
            <person name="Doetsch A."/>
            <person name="Huch M."/>
        </authorList>
    </citation>
    <scope>NUCLEOTIDE SEQUENCE [LARGE SCALE GENOMIC DNA]</scope>
    <source>
        <strain evidence="2">DSM 24851</strain>
    </source>
</reference>
<evidence type="ECO:0000313" key="1">
    <source>
        <dbReference type="EMBL" id="RNL41937.1"/>
    </source>
</evidence>
<protein>
    <recommendedName>
        <fullName evidence="3">Molecular chaperone TorD</fullName>
    </recommendedName>
</protein>